<feature type="domain" description="Teneurin-like YD-shell" evidence="4">
    <location>
        <begin position="393"/>
        <end position="599"/>
    </location>
</feature>
<dbReference type="RefSeq" id="WP_188779276.1">
    <property type="nucleotide sequence ID" value="NZ_BMKQ01000001.1"/>
</dbReference>
<name>A0A917BJZ2_9ACTN</name>
<dbReference type="EMBL" id="BMKQ01000001">
    <property type="protein sequence ID" value="GGF42677.1"/>
    <property type="molecule type" value="Genomic_DNA"/>
</dbReference>
<sequence>MGDPMKGIESDVRFAFDAAGRLERLCDHSASQIDGQAGSRASYVTTAMKDFEGHYSELFTTNANTAKADASEIASALRTTAGYVRDLVREAHEENKRRADARAWKKQHDNRGFGGWLDDHFGDGDDCPIPDPKEPINHHPSAPPAKQRQPLSGGGGAGGTSSARPEDLRSFATGSSTLNGVLHGRPSSLSSVAGEFTSGTDWGTLDASGVFTAFSTWMSQNANDVHWARTVADAFAAAGGSGSVSSLPNSSIGAALQAAGVNASRQDITITMPTAIGHPPTTGYANDPVNTATGNFVETESDLEFGQGCADLWWRRSYNSVHDHDGPYGRGWSSWCEAGLSFTDEAAAFTTPDGRQVSFPRLGEGWDRAEGESLWLTREGELLVVSDNQGRRWSHRSTGRLVSVSQGAGTTVTARWDGDRLVALSHERGRAISIEWDLTETGHGERIVAVHASDGRSVGYSYDADGLLVAATGPLGTRRYAWNDEATHRIASVTDADGVVEVENVYDEHGRVVSQRSPFGRTTRFAYLPGRVTVVSDEDGTRANTWIADAKGRQVGVIDAHDQRQSTAYDAYGNTVMVTERDGTVTIREYDDRGRMVREVVPDGADVTYDYDDADRVVRVEVTGGDPTIEDSVDAGEGTGQVAVTTMTYTGDQRSPSTITDPEGGLTRMEWDGGLLQRVTDPMGVVVVFGYDAHGELTTTTDALGNVATLERDDAGRVVAATTPSGARTTYAYDEHSGLLATRTGPDDAVWAYEQTAAGRQTVVVDPLGGRTEVEYDSAGEAAATIDPIGRAIRRTYDDLGNLAGAELPDGSRWEFAHDALGRVVRSIDPDGGVSRAEYDAVGAPTATTDPSGVRREIRDARHGLALEVVEGLDSTRLDLDRLGRLVSETSADGATTLTRYDLCGRPVEVVDPVGGLTRVIRDAAGRVVTLIRPSGAEVGYTYDAAGRVESVTDETGATTRRVHDADGRVVEQHLPTGEVAETRFDAAGRVVARRVPGVGTTTYAYDAAGRVAEARDPRNGRRRFGYDAAGQLVTATDGNGGVTAYAYDVNGRCTALTHPDGGVTRREYDGGDRVVAETDPLGRRTTAEYDAAGRQVAQTDPTGSRTEWHHDEHGLLASTWVDGVERSSIERDLAGRSVRITDRSGTDGSVVVHEMVWDARGLLTSRTRDGRGPSWTYDADGACTALTMPDGTTTSYARDAAGRLVGVSHPLLGACVIERDGSGRMVSASAGGTTQRWSYDAGFLAVHEVVGGARTGITRDEGGRIRRVDVADGAASQSTSYSYDEAHQLVSAATTTGAGEQMLRWRYDAAGRMVAESADGVSRHLDYDLAGQITRVRIDDEDVVTYRYDGAGRRTVEQYADGSTRGFDWSATGWLAAITATDRVGDASRTDLVVDALGELASVDGVEVVADSANPWNGLLALGGEQVTRAGAFTGLSGASGSTWADPGWRDARSVGPDPWAGPENAGSDRSTAGAGFGLSATGELSVAGLEWMGNRVYDPASRGFLSVDPLDPTTGSGWSGNPYSYAGNDPLHSLDPMGLHPVTDAELRAYNSSNGIAGTVNAAGKWLKNNWEYVAGGAMVVAGGVLMATGVGGPAGMMLISAGADTIIQKATTGEVNWGQVAVSGALGAVPFGALAKGATAAKGALMATRAGTAARTTLTAVRSGVKSAGERVLGKVTATGGRMLGRLHPEPHVPEGIVYRRTDLLGSKPYIGQAKSEARYLSRQAEHARAHPDADFEFEVVGRANPGRELDRMEEFFIRREGGPTNLGNPDGGLANLRHQMSETRYQDAGGDLW</sequence>
<dbReference type="InterPro" id="IPR050708">
    <property type="entry name" value="T6SS_VgrG/RHS"/>
</dbReference>
<dbReference type="NCBIfam" id="TIGR03696">
    <property type="entry name" value="Rhs_assc_core"/>
    <property type="match status" value="1"/>
</dbReference>
<dbReference type="InterPro" id="IPR031325">
    <property type="entry name" value="RHS_repeat"/>
</dbReference>
<dbReference type="Pfam" id="PF20148">
    <property type="entry name" value="DUF6531"/>
    <property type="match status" value="1"/>
</dbReference>
<protein>
    <recommendedName>
        <fullName evidence="7">Type IV secretion protein Rhs</fullName>
    </recommendedName>
</protein>
<evidence type="ECO:0000256" key="1">
    <source>
        <dbReference type="ARBA" id="ARBA00022737"/>
    </source>
</evidence>
<keyword evidence="6" id="KW-1185">Reference proteome</keyword>
<feature type="region of interest" description="Disordered" evidence="2">
    <location>
        <begin position="1445"/>
        <end position="1476"/>
    </location>
</feature>
<evidence type="ECO:0000259" key="3">
    <source>
        <dbReference type="Pfam" id="PF20148"/>
    </source>
</evidence>
<dbReference type="PANTHER" id="PTHR32305:SF15">
    <property type="entry name" value="PROTEIN RHSA-RELATED"/>
    <property type="match status" value="1"/>
</dbReference>
<feature type="region of interest" description="Disordered" evidence="2">
    <location>
        <begin position="122"/>
        <end position="180"/>
    </location>
</feature>
<evidence type="ECO:0000313" key="6">
    <source>
        <dbReference type="Proteomes" id="UP000649179"/>
    </source>
</evidence>
<dbReference type="PANTHER" id="PTHR32305">
    <property type="match status" value="1"/>
</dbReference>
<dbReference type="InterPro" id="IPR056823">
    <property type="entry name" value="TEN-like_YD-shell"/>
</dbReference>
<reference evidence="5" key="1">
    <citation type="journal article" date="2014" name="Int. J. Syst. Evol. Microbiol.">
        <title>Complete genome sequence of Corynebacterium casei LMG S-19264T (=DSM 44701T), isolated from a smear-ripened cheese.</title>
        <authorList>
            <consortium name="US DOE Joint Genome Institute (JGI-PGF)"/>
            <person name="Walter F."/>
            <person name="Albersmeier A."/>
            <person name="Kalinowski J."/>
            <person name="Ruckert C."/>
        </authorList>
    </citation>
    <scope>NUCLEOTIDE SEQUENCE</scope>
    <source>
        <strain evidence="5">CGMCC 1.16067</strain>
    </source>
</reference>
<dbReference type="NCBIfam" id="TIGR01643">
    <property type="entry name" value="YD_repeat_2x"/>
    <property type="match status" value="13"/>
</dbReference>
<dbReference type="SUPFAM" id="SSF69304">
    <property type="entry name" value="Tricorn protease N-terminal domain"/>
    <property type="match status" value="1"/>
</dbReference>
<dbReference type="InterPro" id="IPR045351">
    <property type="entry name" value="DUF6531"/>
</dbReference>
<dbReference type="Pfam" id="PF05593">
    <property type="entry name" value="RHS_repeat"/>
    <property type="match status" value="8"/>
</dbReference>
<dbReference type="Gene3D" id="2.180.10.10">
    <property type="entry name" value="RHS repeat-associated core"/>
    <property type="match status" value="5"/>
</dbReference>
<reference evidence="5" key="2">
    <citation type="submission" date="2020-09" db="EMBL/GenBank/DDBJ databases">
        <authorList>
            <person name="Sun Q."/>
            <person name="Zhou Y."/>
        </authorList>
    </citation>
    <scope>NUCLEOTIDE SEQUENCE</scope>
    <source>
        <strain evidence="5">CGMCC 1.16067</strain>
    </source>
</reference>
<proteinExistence type="predicted"/>
<dbReference type="Pfam" id="PF25023">
    <property type="entry name" value="TEN_YD-shell"/>
    <property type="match status" value="2"/>
</dbReference>
<feature type="domain" description="Teneurin-like YD-shell" evidence="4">
    <location>
        <begin position="1258"/>
        <end position="1376"/>
    </location>
</feature>
<dbReference type="InterPro" id="IPR006530">
    <property type="entry name" value="YD"/>
</dbReference>
<feature type="domain" description="DUF6531" evidence="3">
    <location>
        <begin position="287"/>
        <end position="359"/>
    </location>
</feature>
<accession>A0A917BJZ2</accession>
<gene>
    <name evidence="5" type="ORF">GCM10011519_15710</name>
</gene>
<comment type="caution">
    <text evidence="5">The sequence shown here is derived from an EMBL/GenBank/DDBJ whole genome shotgun (WGS) entry which is preliminary data.</text>
</comment>
<keyword evidence="1" id="KW-0677">Repeat</keyword>
<evidence type="ECO:0000256" key="2">
    <source>
        <dbReference type="SAM" id="MobiDB-lite"/>
    </source>
</evidence>
<dbReference type="InterPro" id="IPR022385">
    <property type="entry name" value="Rhs_assc_core"/>
</dbReference>
<organism evidence="5 6">
    <name type="scientific">Marmoricola endophyticus</name>
    <dbReference type="NCBI Taxonomy" id="2040280"/>
    <lineage>
        <taxon>Bacteria</taxon>
        <taxon>Bacillati</taxon>
        <taxon>Actinomycetota</taxon>
        <taxon>Actinomycetes</taxon>
        <taxon>Propionibacteriales</taxon>
        <taxon>Nocardioidaceae</taxon>
        <taxon>Marmoricola</taxon>
    </lineage>
</organism>
<dbReference type="Proteomes" id="UP000649179">
    <property type="component" value="Unassembled WGS sequence"/>
</dbReference>
<evidence type="ECO:0000313" key="5">
    <source>
        <dbReference type="EMBL" id="GGF42677.1"/>
    </source>
</evidence>
<evidence type="ECO:0008006" key="7">
    <source>
        <dbReference type="Google" id="ProtNLM"/>
    </source>
</evidence>
<evidence type="ECO:0000259" key="4">
    <source>
        <dbReference type="Pfam" id="PF25023"/>
    </source>
</evidence>